<evidence type="ECO:0008006" key="5">
    <source>
        <dbReference type="Google" id="ProtNLM"/>
    </source>
</evidence>
<evidence type="ECO:0000256" key="2">
    <source>
        <dbReference type="SAM" id="SignalP"/>
    </source>
</evidence>
<dbReference type="Proteomes" id="UP000483078">
    <property type="component" value="Unassembled WGS sequence"/>
</dbReference>
<dbReference type="AlphaFoldDB" id="A0A7C9LA56"/>
<evidence type="ECO:0000313" key="3">
    <source>
        <dbReference type="EMBL" id="MTJ03917.1"/>
    </source>
</evidence>
<reference evidence="3 4" key="1">
    <citation type="submission" date="2019-06" db="EMBL/GenBank/DDBJ databases">
        <title>Enrichment of Autotrophic Halophilic Microorganisms from Red Sea Brine Pool Using Microbial Electrosynthesis System.</title>
        <authorList>
            <person name="Alqahtani M.F."/>
            <person name="Bajracharya S."/>
            <person name="Katuri K.P."/>
            <person name="Ali M."/>
            <person name="Saikaly P.E."/>
        </authorList>
    </citation>
    <scope>NUCLEOTIDE SEQUENCE [LARGE SCALE GENOMIC DNA]</scope>
    <source>
        <strain evidence="3">MES6</strain>
    </source>
</reference>
<feature type="signal peptide" evidence="2">
    <location>
        <begin position="1"/>
        <end position="20"/>
    </location>
</feature>
<proteinExistence type="predicted"/>
<feature type="compositionally biased region" description="Acidic residues" evidence="1">
    <location>
        <begin position="187"/>
        <end position="213"/>
    </location>
</feature>
<dbReference type="RefSeq" id="WP_273248513.1">
    <property type="nucleotide sequence ID" value="NZ_VENJ01000005.1"/>
</dbReference>
<feature type="chain" id="PRO_5028859707" description="DUF4136 domain-containing protein" evidence="2">
    <location>
        <begin position="21"/>
        <end position="226"/>
    </location>
</feature>
<gene>
    <name evidence="3" type="ORF">FH759_04355</name>
</gene>
<organism evidence="3 4">
    <name type="scientific">Sediminimonas qiaohouensis</name>
    <dbReference type="NCBI Taxonomy" id="552061"/>
    <lineage>
        <taxon>Bacteria</taxon>
        <taxon>Pseudomonadati</taxon>
        <taxon>Pseudomonadota</taxon>
        <taxon>Alphaproteobacteria</taxon>
        <taxon>Rhodobacterales</taxon>
        <taxon>Roseobacteraceae</taxon>
        <taxon>Sediminimonas</taxon>
    </lineage>
</organism>
<comment type="caution">
    <text evidence="3">The sequence shown here is derived from an EMBL/GenBank/DDBJ whole genome shotgun (WGS) entry which is preliminary data.</text>
</comment>
<protein>
    <recommendedName>
        <fullName evidence="5">DUF4136 domain-containing protein</fullName>
    </recommendedName>
</protein>
<dbReference type="PROSITE" id="PS51257">
    <property type="entry name" value="PROKAR_LIPOPROTEIN"/>
    <property type="match status" value="1"/>
</dbReference>
<evidence type="ECO:0000313" key="4">
    <source>
        <dbReference type="Proteomes" id="UP000483078"/>
    </source>
</evidence>
<accession>A0A7C9LA56</accession>
<name>A0A7C9LA56_9RHOB</name>
<sequence length="226" mass="24654">MLRIISALLFVAGVAACTNANDLEEAPTDLGDFRLGHNIVVAPKMQKGPLSREASKEEWIASLKGAIAERFDRYEGDRLYHFGVSVEGYVLAQPGVPVVLSPKSVLIIYLTVWDDAAQKKLNPEPKQITILESLSGETMVGSGLTQTAEQQMQNLSRNAAKQIEVYLTRMNNAEGWFTTGEANDGTTETEEITEDEDALSMEAPDAQEPETQEPGEITVAPLDEDA</sequence>
<keyword evidence="2" id="KW-0732">Signal</keyword>
<feature type="region of interest" description="Disordered" evidence="1">
    <location>
        <begin position="177"/>
        <end position="226"/>
    </location>
</feature>
<evidence type="ECO:0000256" key="1">
    <source>
        <dbReference type="SAM" id="MobiDB-lite"/>
    </source>
</evidence>
<dbReference type="EMBL" id="VENJ01000005">
    <property type="protein sequence ID" value="MTJ03917.1"/>
    <property type="molecule type" value="Genomic_DNA"/>
</dbReference>